<sequence length="49" mass="5760">SGSSRIAARDMGFDFTGYEIDKDHFDSAEKRFQTHIQQQTIFKPKEMYT</sequence>
<dbReference type="EMBL" id="LAZR01037507">
    <property type="protein sequence ID" value="KKL22020.1"/>
    <property type="molecule type" value="Genomic_DNA"/>
</dbReference>
<gene>
    <name evidence="1" type="ORF">LCGC14_2439590</name>
</gene>
<feature type="non-terminal residue" evidence="1">
    <location>
        <position position="1"/>
    </location>
</feature>
<dbReference type="AlphaFoldDB" id="A0A0F9BJI5"/>
<protein>
    <recommendedName>
        <fullName evidence="2">DNA methylase N-4/N-6 domain-containing protein</fullName>
    </recommendedName>
</protein>
<accession>A0A0F9BJI5</accession>
<reference evidence="1" key="1">
    <citation type="journal article" date="2015" name="Nature">
        <title>Complex archaea that bridge the gap between prokaryotes and eukaryotes.</title>
        <authorList>
            <person name="Spang A."/>
            <person name="Saw J.H."/>
            <person name="Jorgensen S.L."/>
            <person name="Zaremba-Niedzwiedzka K."/>
            <person name="Martijn J."/>
            <person name="Lind A.E."/>
            <person name="van Eijk R."/>
            <person name="Schleper C."/>
            <person name="Guy L."/>
            <person name="Ettema T.J."/>
        </authorList>
    </citation>
    <scope>NUCLEOTIDE SEQUENCE</scope>
</reference>
<evidence type="ECO:0008006" key="2">
    <source>
        <dbReference type="Google" id="ProtNLM"/>
    </source>
</evidence>
<evidence type="ECO:0000313" key="1">
    <source>
        <dbReference type="EMBL" id="KKL22020.1"/>
    </source>
</evidence>
<organism evidence="1">
    <name type="scientific">marine sediment metagenome</name>
    <dbReference type="NCBI Taxonomy" id="412755"/>
    <lineage>
        <taxon>unclassified sequences</taxon>
        <taxon>metagenomes</taxon>
        <taxon>ecological metagenomes</taxon>
    </lineage>
</organism>
<name>A0A0F9BJI5_9ZZZZ</name>
<proteinExistence type="predicted"/>
<comment type="caution">
    <text evidence="1">The sequence shown here is derived from an EMBL/GenBank/DDBJ whole genome shotgun (WGS) entry which is preliminary data.</text>
</comment>